<comment type="caution">
    <text evidence="6">The sequence shown here is derived from an EMBL/GenBank/DDBJ whole genome shotgun (WGS) entry which is preliminary data.</text>
</comment>
<protein>
    <recommendedName>
        <fullName evidence="3">Flagellin</fullName>
    </recommendedName>
</protein>
<dbReference type="Pfam" id="PF00700">
    <property type="entry name" value="Flagellin_C"/>
    <property type="match status" value="1"/>
</dbReference>
<comment type="function">
    <text evidence="3">Flagellin is the subunit protein which polymerizes to form the filaments of bacterial flagella.</text>
</comment>
<feature type="domain" description="Flagellin C-terminal" evidence="5">
    <location>
        <begin position="315"/>
        <end position="399"/>
    </location>
</feature>
<dbReference type="PRINTS" id="PR00207">
    <property type="entry name" value="FLAGELLIN"/>
</dbReference>
<dbReference type="PANTHER" id="PTHR42792:SF2">
    <property type="entry name" value="FLAGELLIN"/>
    <property type="match status" value="1"/>
</dbReference>
<dbReference type="Gene3D" id="1.20.1330.10">
    <property type="entry name" value="f41 fragment of flagellin, N-terminal domain"/>
    <property type="match status" value="1"/>
</dbReference>
<keyword evidence="6" id="KW-0966">Cell projection</keyword>
<gene>
    <name evidence="6" type="ORF">JZX89_17160</name>
</gene>
<keyword evidence="2 3" id="KW-0975">Bacterial flagellum</keyword>
<sequence>MASILTNASSMAALQTLRSIGSNMETTQGRISSGMKVATASDNAAYWSIATTMRSDNAALGSVSDALGLGAAKIDTAYAGMESAIKVVDQIKQKLVTAKESTADKAKIQAEITQLQDQLTSITSSASFSGENWLKGSIGKAGAAAADLAVGVSIDKQIVGSFTRDASGNVQTQAVDIKLDGTNVLVDSSGKNQGLLDKNATKATVAQWTDGKYYTATTTPPAAATASKVSDSVWTDGAATPKFFKEVEPNKFLEVTDATGTALAGTPTALTTTAAVFVTDTSVAKVDITKLDTIKTGLGLAATATNEDVLDSLISHVDGQLEGMNSAAAKLGALSSRISLQEDFVSKLSDTMEKGIGRLVDADMNEESTRLKALQTQQQLAIQALSIANSDSQNILSLFR</sequence>
<evidence type="ECO:0000259" key="5">
    <source>
        <dbReference type="Pfam" id="PF00700"/>
    </source>
</evidence>
<keyword evidence="6" id="KW-0282">Flagellum</keyword>
<dbReference type="PANTHER" id="PTHR42792">
    <property type="entry name" value="FLAGELLIN"/>
    <property type="match status" value="1"/>
</dbReference>
<name>A0ABS3EKF9_9HYPH</name>
<evidence type="ECO:0000256" key="1">
    <source>
        <dbReference type="ARBA" id="ARBA00005709"/>
    </source>
</evidence>
<comment type="similarity">
    <text evidence="1 3">Belongs to the bacterial flagellin family.</text>
</comment>
<organism evidence="6 7">
    <name type="scientific">Agrobacterium burrii</name>
    <dbReference type="NCBI Taxonomy" id="2815339"/>
    <lineage>
        <taxon>Bacteria</taxon>
        <taxon>Pseudomonadati</taxon>
        <taxon>Pseudomonadota</taxon>
        <taxon>Alphaproteobacteria</taxon>
        <taxon>Hyphomicrobiales</taxon>
        <taxon>Rhizobiaceae</taxon>
        <taxon>Rhizobium/Agrobacterium group</taxon>
        <taxon>Agrobacterium</taxon>
        <taxon>Agrobacterium tumefaciens complex</taxon>
    </lineage>
</organism>
<evidence type="ECO:0000259" key="4">
    <source>
        <dbReference type="Pfam" id="PF00669"/>
    </source>
</evidence>
<keyword evidence="3" id="KW-0964">Secreted</keyword>
<dbReference type="Pfam" id="PF00669">
    <property type="entry name" value="Flagellin_N"/>
    <property type="match status" value="1"/>
</dbReference>
<dbReference type="SUPFAM" id="SSF64518">
    <property type="entry name" value="Phase 1 flagellin"/>
    <property type="match status" value="1"/>
</dbReference>
<comment type="subcellular location">
    <subcellularLocation>
        <location evidence="3">Secreted</location>
    </subcellularLocation>
    <subcellularLocation>
        <location evidence="3">Bacterial flagellum</location>
    </subcellularLocation>
</comment>
<dbReference type="RefSeq" id="WP_153513167.1">
    <property type="nucleotide sequence ID" value="NZ_JAFLNA010000009.1"/>
</dbReference>
<dbReference type="Proteomes" id="UP000664699">
    <property type="component" value="Unassembled WGS sequence"/>
</dbReference>
<evidence type="ECO:0000313" key="7">
    <source>
        <dbReference type="Proteomes" id="UP000664699"/>
    </source>
</evidence>
<accession>A0ABS3EKF9</accession>
<evidence type="ECO:0000256" key="2">
    <source>
        <dbReference type="ARBA" id="ARBA00023143"/>
    </source>
</evidence>
<feature type="domain" description="Flagellin N-terminal" evidence="4">
    <location>
        <begin position="4"/>
        <end position="137"/>
    </location>
</feature>
<reference evidence="6 7" key="1">
    <citation type="submission" date="2021-03" db="EMBL/GenBank/DDBJ databases">
        <title>Whole genome sequence of Agrobacterium sp. strain Rnr.</title>
        <authorList>
            <person name="Mafakheri H."/>
            <person name="Taghavi S.M."/>
            <person name="Nemanja K."/>
            <person name="Osdaghi E."/>
        </authorList>
    </citation>
    <scope>NUCLEOTIDE SEQUENCE [LARGE SCALE GENOMIC DNA]</scope>
    <source>
        <strain evidence="6 7">Rnr</strain>
    </source>
</reference>
<proteinExistence type="inferred from homology"/>
<dbReference type="InterPro" id="IPR001029">
    <property type="entry name" value="Flagellin_N"/>
</dbReference>
<evidence type="ECO:0000256" key="3">
    <source>
        <dbReference type="RuleBase" id="RU362073"/>
    </source>
</evidence>
<dbReference type="InterPro" id="IPR046358">
    <property type="entry name" value="Flagellin_C"/>
</dbReference>
<dbReference type="EMBL" id="JAFLNA010000009">
    <property type="protein sequence ID" value="MBO0132465.1"/>
    <property type="molecule type" value="Genomic_DNA"/>
</dbReference>
<keyword evidence="6" id="KW-0969">Cilium</keyword>
<evidence type="ECO:0000313" key="6">
    <source>
        <dbReference type="EMBL" id="MBO0132465.1"/>
    </source>
</evidence>
<keyword evidence="7" id="KW-1185">Reference proteome</keyword>
<dbReference type="InterPro" id="IPR001492">
    <property type="entry name" value="Flagellin"/>
</dbReference>